<dbReference type="AlphaFoldDB" id="A0A9W8QTB1"/>
<comment type="caution">
    <text evidence="2">The sequence shown here is derived from an EMBL/GenBank/DDBJ whole genome shotgun (WGS) entry which is preliminary data.</text>
</comment>
<proteinExistence type="predicted"/>
<keyword evidence="3" id="KW-1185">Reference proteome</keyword>
<evidence type="ECO:0000256" key="1">
    <source>
        <dbReference type="SAM" id="MobiDB-lite"/>
    </source>
</evidence>
<protein>
    <submittedName>
        <fullName evidence="2">Uncharacterized protein</fullName>
    </submittedName>
</protein>
<reference evidence="2" key="1">
    <citation type="submission" date="2022-09" db="EMBL/GenBank/DDBJ databases">
        <title>Fusarium specimens isolated from Avocado Roots.</title>
        <authorList>
            <person name="Stajich J."/>
            <person name="Roper C."/>
            <person name="Heimlech-Rivalta G."/>
        </authorList>
    </citation>
    <scope>NUCLEOTIDE SEQUENCE</scope>
    <source>
        <strain evidence="2">A02</strain>
    </source>
</reference>
<evidence type="ECO:0000313" key="3">
    <source>
        <dbReference type="Proteomes" id="UP001152087"/>
    </source>
</evidence>
<feature type="non-terminal residue" evidence="2">
    <location>
        <position position="1"/>
    </location>
</feature>
<evidence type="ECO:0000313" key="2">
    <source>
        <dbReference type="EMBL" id="KAJ4175584.1"/>
    </source>
</evidence>
<name>A0A9W8QTB1_9HYPO</name>
<accession>A0A9W8QTB1</accession>
<gene>
    <name evidence="2" type="ORF">NW755_014852</name>
</gene>
<dbReference type="Proteomes" id="UP001152087">
    <property type="component" value="Unassembled WGS sequence"/>
</dbReference>
<dbReference type="EMBL" id="JAOQAV010000436">
    <property type="protein sequence ID" value="KAJ4175584.1"/>
    <property type="molecule type" value="Genomic_DNA"/>
</dbReference>
<sequence length="115" mass="12779">NLISIKNVKKEEIDFTNWEVASNPAEGEDQHQEIGAVYDGEELGLQEDDLIESLTSLSTEELARMASETGVTVDHTRTDVREELIRELVDVYTSCQGEEPSEPEVFLSLGTPVPD</sequence>
<feature type="region of interest" description="Disordered" evidence="1">
    <location>
        <begin position="95"/>
        <end position="115"/>
    </location>
</feature>
<organism evidence="2 3">
    <name type="scientific">Fusarium falciforme</name>
    <dbReference type="NCBI Taxonomy" id="195108"/>
    <lineage>
        <taxon>Eukaryota</taxon>
        <taxon>Fungi</taxon>
        <taxon>Dikarya</taxon>
        <taxon>Ascomycota</taxon>
        <taxon>Pezizomycotina</taxon>
        <taxon>Sordariomycetes</taxon>
        <taxon>Hypocreomycetidae</taxon>
        <taxon>Hypocreales</taxon>
        <taxon>Nectriaceae</taxon>
        <taxon>Fusarium</taxon>
        <taxon>Fusarium solani species complex</taxon>
    </lineage>
</organism>